<comment type="caution">
    <text evidence="7">The sequence shown here is derived from an EMBL/GenBank/DDBJ whole genome shotgun (WGS) entry which is preliminary data.</text>
</comment>
<dbReference type="Proteomes" id="UP000307956">
    <property type="component" value="Unassembled WGS sequence"/>
</dbReference>
<evidence type="ECO:0000313" key="7">
    <source>
        <dbReference type="EMBL" id="THF61581.1"/>
    </source>
</evidence>
<dbReference type="GO" id="GO:0005829">
    <property type="term" value="C:cytosol"/>
    <property type="evidence" value="ECO:0007669"/>
    <property type="project" value="TreeGrafter"/>
</dbReference>
<proteinExistence type="inferred from homology"/>
<dbReference type="PANTHER" id="PTHR38097:SF2">
    <property type="entry name" value="DNA-BINDING PROTEIN STPA"/>
    <property type="match status" value="1"/>
</dbReference>
<feature type="compositionally biased region" description="Basic residues" evidence="5">
    <location>
        <begin position="67"/>
        <end position="80"/>
    </location>
</feature>
<evidence type="ECO:0000256" key="3">
    <source>
        <dbReference type="ARBA" id="ARBA00022490"/>
    </source>
</evidence>
<comment type="subcellular location">
    <subcellularLocation>
        <location evidence="1">Cytoplasm</location>
        <location evidence="1">Nucleoid</location>
    </subcellularLocation>
</comment>
<dbReference type="GO" id="GO:0032993">
    <property type="term" value="C:protein-DNA complex"/>
    <property type="evidence" value="ECO:0007669"/>
    <property type="project" value="TreeGrafter"/>
</dbReference>
<organism evidence="7 8">
    <name type="scientific">Pseudothauera rhizosphaerae</name>
    <dbReference type="NCBI Taxonomy" id="2565932"/>
    <lineage>
        <taxon>Bacteria</taxon>
        <taxon>Pseudomonadati</taxon>
        <taxon>Pseudomonadota</taxon>
        <taxon>Betaproteobacteria</taxon>
        <taxon>Rhodocyclales</taxon>
        <taxon>Zoogloeaceae</taxon>
        <taxon>Pseudothauera</taxon>
    </lineage>
</organism>
<dbReference type="PANTHER" id="PTHR38097">
    <property type="match status" value="1"/>
</dbReference>
<feature type="region of interest" description="Disordered" evidence="5">
    <location>
        <begin position="54"/>
        <end position="85"/>
    </location>
</feature>
<dbReference type="Gene3D" id="4.10.430.10">
    <property type="entry name" value="Histone-like protein H-NS, C-terminal domain"/>
    <property type="match status" value="1"/>
</dbReference>
<dbReference type="SUPFAM" id="SSF81273">
    <property type="entry name" value="H-NS histone-like proteins"/>
    <property type="match status" value="1"/>
</dbReference>
<comment type="similarity">
    <text evidence="2">Belongs to the histone-like protein H-NS family.</text>
</comment>
<evidence type="ECO:0000256" key="5">
    <source>
        <dbReference type="SAM" id="MobiDB-lite"/>
    </source>
</evidence>
<protein>
    <submittedName>
        <fullName evidence="7">H-NS histone family protein</fullName>
    </submittedName>
</protein>
<name>A0A4S4APM0_9RHOO</name>
<evidence type="ECO:0000259" key="6">
    <source>
        <dbReference type="SMART" id="SM00528"/>
    </source>
</evidence>
<sequence>MELSTLSLTELRRLQGKVETEIRRRSDTARRDLLKKIQKLAAEEGLSLSDVLQSGTAEKKAKPAAPKTRRAAKGAAKKPVARVPAKYRHPEDAALTWSGRGRKPLWVERWLAEGKALEALLIQAA</sequence>
<dbReference type="InterPro" id="IPR027444">
    <property type="entry name" value="H-NS_C_dom"/>
</dbReference>
<dbReference type="EMBL" id="SSOD01000006">
    <property type="protein sequence ID" value="THF61581.1"/>
    <property type="molecule type" value="Genomic_DNA"/>
</dbReference>
<keyword evidence="3" id="KW-0963">Cytoplasm</keyword>
<reference evidence="7 8" key="1">
    <citation type="submission" date="2019-04" db="EMBL/GenBank/DDBJ databases">
        <title>Azoarcus rhizosphaerae sp. nov. isolated from rhizosphere of Ficus religiosa.</title>
        <authorList>
            <person name="Lin S.-Y."/>
            <person name="Hameed A."/>
            <person name="Hsu Y.-H."/>
            <person name="Young C.-C."/>
        </authorList>
    </citation>
    <scope>NUCLEOTIDE SEQUENCE [LARGE SCALE GENOMIC DNA]</scope>
    <source>
        <strain evidence="7 8">CC-YHH848</strain>
    </source>
</reference>
<dbReference type="GO" id="GO:0000976">
    <property type="term" value="F:transcription cis-regulatory region binding"/>
    <property type="evidence" value="ECO:0007669"/>
    <property type="project" value="TreeGrafter"/>
</dbReference>
<keyword evidence="4" id="KW-0238">DNA-binding</keyword>
<dbReference type="RefSeq" id="WP_136384655.1">
    <property type="nucleotide sequence ID" value="NZ_SSOD01000006.1"/>
</dbReference>
<accession>A0A4S4APM0</accession>
<keyword evidence="8" id="KW-1185">Reference proteome</keyword>
<dbReference type="GO" id="GO:0003680">
    <property type="term" value="F:minor groove of adenine-thymine-rich DNA binding"/>
    <property type="evidence" value="ECO:0007669"/>
    <property type="project" value="TreeGrafter"/>
</dbReference>
<dbReference type="AlphaFoldDB" id="A0A4S4APM0"/>
<dbReference type="InterPro" id="IPR037150">
    <property type="entry name" value="H-NS_C_dom_sf"/>
</dbReference>
<evidence type="ECO:0000256" key="4">
    <source>
        <dbReference type="ARBA" id="ARBA00023125"/>
    </source>
</evidence>
<gene>
    <name evidence="7" type="ORF">E6O51_08985</name>
</gene>
<evidence type="ECO:0000256" key="2">
    <source>
        <dbReference type="ARBA" id="ARBA00010610"/>
    </source>
</evidence>
<dbReference type="GO" id="GO:0009295">
    <property type="term" value="C:nucleoid"/>
    <property type="evidence" value="ECO:0007669"/>
    <property type="project" value="UniProtKB-SubCell"/>
</dbReference>
<dbReference type="OrthoDB" id="5297879at2"/>
<feature type="domain" description="DNA-binding protein H-NS-like C-terminal" evidence="6">
    <location>
        <begin position="77"/>
        <end position="122"/>
    </location>
</feature>
<dbReference type="GO" id="GO:0003681">
    <property type="term" value="F:bent DNA binding"/>
    <property type="evidence" value="ECO:0007669"/>
    <property type="project" value="TreeGrafter"/>
</dbReference>
<evidence type="ECO:0000313" key="8">
    <source>
        <dbReference type="Proteomes" id="UP000307956"/>
    </source>
</evidence>
<dbReference type="SMART" id="SM00528">
    <property type="entry name" value="HNS"/>
    <property type="match status" value="1"/>
</dbReference>
<evidence type="ECO:0000256" key="1">
    <source>
        <dbReference type="ARBA" id="ARBA00004453"/>
    </source>
</evidence>
<dbReference type="Pfam" id="PF00816">
    <property type="entry name" value="Histone_HNS"/>
    <property type="match status" value="1"/>
</dbReference>
<dbReference type="GO" id="GO:0001217">
    <property type="term" value="F:DNA-binding transcription repressor activity"/>
    <property type="evidence" value="ECO:0007669"/>
    <property type="project" value="TreeGrafter"/>
</dbReference>